<dbReference type="Gene3D" id="3.10.450.50">
    <property type="match status" value="1"/>
</dbReference>
<gene>
    <name evidence="2" type="ORF">ACFPQB_08270</name>
</gene>
<dbReference type="InterPro" id="IPR032710">
    <property type="entry name" value="NTF2-like_dom_sf"/>
</dbReference>
<dbReference type="Pfam" id="PF12680">
    <property type="entry name" value="SnoaL_2"/>
    <property type="match status" value="1"/>
</dbReference>
<accession>A0ABW0ZH93</accession>
<keyword evidence="3" id="KW-1185">Reference proteome</keyword>
<evidence type="ECO:0000313" key="2">
    <source>
        <dbReference type="EMBL" id="MFC5728911.1"/>
    </source>
</evidence>
<feature type="domain" description="SnoaL-like" evidence="1">
    <location>
        <begin position="25"/>
        <end position="124"/>
    </location>
</feature>
<comment type="caution">
    <text evidence="2">The sequence shown here is derived from an EMBL/GenBank/DDBJ whole genome shotgun (WGS) entry which is preliminary data.</text>
</comment>
<dbReference type="InterPro" id="IPR037401">
    <property type="entry name" value="SnoaL-like"/>
</dbReference>
<dbReference type="Proteomes" id="UP001596072">
    <property type="component" value="Unassembled WGS sequence"/>
</dbReference>
<dbReference type="RefSeq" id="WP_136435089.1">
    <property type="nucleotide sequence ID" value="NZ_JBHSNS010000002.1"/>
</dbReference>
<evidence type="ECO:0000313" key="3">
    <source>
        <dbReference type="Proteomes" id="UP001596072"/>
    </source>
</evidence>
<dbReference type="EMBL" id="JBHSNS010000002">
    <property type="protein sequence ID" value="MFC5728911.1"/>
    <property type="molecule type" value="Genomic_DNA"/>
</dbReference>
<organism evidence="2 3">
    <name type="scientific">Nocardioides vastitatis</name>
    <dbReference type="NCBI Taxonomy" id="2568655"/>
    <lineage>
        <taxon>Bacteria</taxon>
        <taxon>Bacillati</taxon>
        <taxon>Actinomycetota</taxon>
        <taxon>Actinomycetes</taxon>
        <taxon>Propionibacteriales</taxon>
        <taxon>Nocardioidaceae</taxon>
        <taxon>Nocardioides</taxon>
    </lineage>
</organism>
<name>A0ABW0ZH93_9ACTN</name>
<sequence length="142" mass="15548">MSTTTDLVASYLTALRGRREPGFEQALREHLTEDAICVEAEMIPWGGTWVGIDGFLGVFRALHEALENAPGIDPDGTRSEIGDLMGDDSKVFREFTLTIKGVDGIDYPIPGAETYTITDGRISAIRVYFQDTAYLNEVLSAS</sequence>
<protein>
    <submittedName>
        <fullName evidence="2">Nuclear transport factor 2 family protein</fullName>
    </submittedName>
</protein>
<evidence type="ECO:0000259" key="1">
    <source>
        <dbReference type="Pfam" id="PF12680"/>
    </source>
</evidence>
<reference evidence="3" key="1">
    <citation type="journal article" date="2019" name="Int. J. Syst. Evol. Microbiol.">
        <title>The Global Catalogue of Microorganisms (GCM) 10K type strain sequencing project: providing services to taxonomists for standard genome sequencing and annotation.</title>
        <authorList>
            <consortium name="The Broad Institute Genomics Platform"/>
            <consortium name="The Broad Institute Genome Sequencing Center for Infectious Disease"/>
            <person name="Wu L."/>
            <person name="Ma J."/>
        </authorList>
    </citation>
    <scope>NUCLEOTIDE SEQUENCE [LARGE SCALE GENOMIC DNA]</scope>
    <source>
        <strain evidence="3">YIM 94188</strain>
    </source>
</reference>
<proteinExistence type="predicted"/>
<dbReference type="SUPFAM" id="SSF54427">
    <property type="entry name" value="NTF2-like"/>
    <property type="match status" value="1"/>
</dbReference>